<dbReference type="Pfam" id="PF00505">
    <property type="entry name" value="HMG_box"/>
    <property type="match status" value="1"/>
</dbReference>
<dbReference type="CDD" id="cd12148">
    <property type="entry name" value="fungal_TF_MHR"/>
    <property type="match status" value="1"/>
</dbReference>
<accession>A0A6A5JVF5</accession>
<dbReference type="CDD" id="cd09487">
    <property type="entry name" value="SAM_superfamily"/>
    <property type="match status" value="1"/>
</dbReference>
<dbReference type="PROSITE" id="PS50118">
    <property type="entry name" value="HMG_BOX_2"/>
    <property type="match status" value="1"/>
</dbReference>
<keyword evidence="1 3" id="KW-0238">DNA-binding</keyword>
<dbReference type="GO" id="GO:0005634">
    <property type="term" value="C:nucleus"/>
    <property type="evidence" value="ECO:0007669"/>
    <property type="project" value="UniProtKB-UniRule"/>
</dbReference>
<dbReference type="PANTHER" id="PTHR46040">
    <property type="entry name" value="HIGH MOBILITY GROUP PROTEIN 2"/>
    <property type="match status" value="1"/>
</dbReference>
<evidence type="ECO:0000256" key="4">
    <source>
        <dbReference type="SAM" id="MobiDB-lite"/>
    </source>
</evidence>
<evidence type="ECO:0000313" key="7">
    <source>
        <dbReference type="Proteomes" id="UP000800040"/>
    </source>
</evidence>
<dbReference type="SUPFAM" id="SSF47769">
    <property type="entry name" value="SAM/Pointed domain"/>
    <property type="match status" value="1"/>
</dbReference>
<sequence>MDYGPWGKPNTDAFVLSTALARLGLSQYEERLQENGFEEWETVTAITETDMAKMNFKRGHRRKLQRAIREYSSASASHRVHEIKNLPLPPEGLPAVGEHSETTPQPSQQAERTTRPYRRHPRPDPNAPHKPKTAYVLFSEHVRQDPALSRSSFTEIAKETGKRWRELSHEERMVVWETPAADRLQDHKNELEHYKQTEKYWRHQKYLEGFKQRSHNPKSTTMLDNRAASTSELVSSGPLTASEGQEEFEATRQESVHTDDANLEGGSQNTASPGEDEVEEVRKISKALGINPHLIRVAAFPPEGMTTKAVEAFVHGTGSLLFLWNQDEAFDLVRSVYHPQGDSKPVHATEVFAISAVGSYCDAEAHTMLAREKFLHFFLYMLYSSSDVCALRRMRLFACLAICRFTNSVESARRLMLSALSMGRQALTAPSFEVDTFEEKVLYWRKVFRSIVFLESWFAYNTGNESRVTKQDLTSYHPPPHVEHRGRVFQECVGELGQLAAYIALDLKRATQPEVAQAAAHFESFNEWHRTLPPPMQLSRLSLADPLTIRRDTKRSLLQLHVLFLGLFIEPYRNCLLDLGKFRLNNTPIDTEDLDALKHVEEQCVLAARQSARVASLLQTDNLIRSHCWISVYTSFTGCSLLLFSASQKLFELSGEEASQGLSYAASHLTILALCSYDNTMARQLYVKLQIIFNDIREIAVSPIYRTMCEMRSVVKDIALVPISHYQAVVGAEEVSKTILDIAKSSMGVLQEKISL</sequence>
<reference evidence="6" key="1">
    <citation type="submission" date="2020-01" db="EMBL/GenBank/DDBJ databases">
        <authorList>
            <consortium name="DOE Joint Genome Institute"/>
            <person name="Haridas S."/>
            <person name="Albert R."/>
            <person name="Binder M."/>
            <person name="Bloem J."/>
            <person name="Labutti K."/>
            <person name="Salamov A."/>
            <person name="Andreopoulos B."/>
            <person name="Baker S.E."/>
            <person name="Barry K."/>
            <person name="Bills G."/>
            <person name="Bluhm B.H."/>
            <person name="Cannon C."/>
            <person name="Castanera R."/>
            <person name="Culley D.E."/>
            <person name="Daum C."/>
            <person name="Ezra D."/>
            <person name="Gonzalez J.B."/>
            <person name="Henrissat B."/>
            <person name="Kuo A."/>
            <person name="Liang C."/>
            <person name="Lipzen A."/>
            <person name="Lutzoni F."/>
            <person name="Magnuson J."/>
            <person name="Mondo S."/>
            <person name="Nolan M."/>
            <person name="Ohm R."/>
            <person name="Pangilinan J."/>
            <person name="Park H.-J."/>
            <person name="Ramirez L."/>
            <person name="Alfaro M."/>
            <person name="Sun H."/>
            <person name="Tritt A."/>
            <person name="Yoshinaga Y."/>
            <person name="Zwiers L.-H."/>
            <person name="Turgeon B.G."/>
            <person name="Goodwin S.B."/>
            <person name="Spatafora J.W."/>
            <person name="Crous P.W."/>
            <person name="Grigoriev I.V."/>
        </authorList>
    </citation>
    <scope>NUCLEOTIDE SEQUENCE</scope>
    <source>
        <strain evidence="6">P77</strain>
    </source>
</reference>
<dbReference type="Proteomes" id="UP000800040">
    <property type="component" value="Unassembled WGS sequence"/>
</dbReference>
<dbReference type="InterPro" id="IPR009071">
    <property type="entry name" value="HMG_box_dom"/>
</dbReference>
<feature type="DNA-binding region" description="HMG box" evidence="3">
    <location>
        <begin position="128"/>
        <end position="195"/>
    </location>
</feature>
<name>A0A6A5JVF5_9PLEO</name>
<evidence type="ECO:0000256" key="2">
    <source>
        <dbReference type="ARBA" id="ARBA00023242"/>
    </source>
</evidence>
<evidence type="ECO:0000256" key="3">
    <source>
        <dbReference type="PROSITE-ProRule" id="PRU00267"/>
    </source>
</evidence>
<evidence type="ECO:0000313" key="6">
    <source>
        <dbReference type="EMBL" id="KAF1828338.1"/>
    </source>
</evidence>
<feature type="domain" description="HMG box" evidence="5">
    <location>
        <begin position="128"/>
        <end position="195"/>
    </location>
</feature>
<feature type="region of interest" description="Disordered" evidence="4">
    <location>
        <begin position="228"/>
        <end position="278"/>
    </location>
</feature>
<keyword evidence="7" id="KW-1185">Reference proteome</keyword>
<dbReference type="PANTHER" id="PTHR46040:SF3">
    <property type="entry name" value="HIGH MOBILITY GROUP PROTEIN 2"/>
    <property type="match status" value="1"/>
</dbReference>
<dbReference type="InterPro" id="IPR036910">
    <property type="entry name" value="HMG_box_dom_sf"/>
</dbReference>
<dbReference type="Gene3D" id="1.10.30.10">
    <property type="entry name" value="High mobility group box domain"/>
    <property type="match status" value="1"/>
</dbReference>
<keyword evidence="2 3" id="KW-0539">Nucleus</keyword>
<dbReference type="SUPFAM" id="SSF47095">
    <property type="entry name" value="HMG-box"/>
    <property type="match status" value="1"/>
</dbReference>
<dbReference type="SMART" id="SM00398">
    <property type="entry name" value="HMG"/>
    <property type="match status" value="1"/>
</dbReference>
<dbReference type="GO" id="GO:0010468">
    <property type="term" value="P:regulation of gene expression"/>
    <property type="evidence" value="ECO:0007669"/>
    <property type="project" value="TreeGrafter"/>
</dbReference>
<dbReference type="EMBL" id="ML975565">
    <property type="protein sequence ID" value="KAF1828338.1"/>
    <property type="molecule type" value="Genomic_DNA"/>
</dbReference>
<evidence type="ECO:0000256" key="1">
    <source>
        <dbReference type="ARBA" id="ARBA00023125"/>
    </source>
</evidence>
<feature type="compositionally biased region" description="Polar residues" evidence="4">
    <location>
        <begin position="228"/>
        <end position="243"/>
    </location>
</feature>
<organism evidence="6 7">
    <name type="scientific">Decorospora gaudefroyi</name>
    <dbReference type="NCBI Taxonomy" id="184978"/>
    <lineage>
        <taxon>Eukaryota</taxon>
        <taxon>Fungi</taxon>
        <taxon>Dikarya</taxon>
        <taxon>Ascomycota</taxon>
        <taxon>Pezizomycotina</taxon>
        <taxon>Dothideomycetes</taxon>
        <taxon>Pleosporomycetidae</taxon>
        <taxon>Pleosporales</taxon>
        <taxon>Pleosporineae</taxon>
        <taxon>Pleosporaceae</taxon>
        <taxon>Decorospora</taxon>
    </lineage>
</organism>
<dbReference type="InterPro" id="IPR051965">
    <property type="entry name" value="ChromReg_NeuronalGeneExpr"/>
</dbReference>
<dbReference type="InterPro" id="IPR001660">
    <property type="entry name" value="SAM"/>
</dbReference>
<dbReference type="GO" id="GO:0003677">
    <property type="term" value="F:DNA binding"/>
    <property type="evidence" value="ECO:0007669"/>
    <property type="project" value="UniProtKB-UniRule"/>
</dbReference>
<gene>
    <name evidence="6" type="ORF">BDW02DRAFT_603491</name>
</gene>
<evidence type="ECO:0000259" key="5">
    <source>
        <dbReference type="PROSITE" id="PS50118"/>
    </source>
</evidence>
<protein>
    <recommendedName>
        <fullName evidence="5">HMG box domain-containing protein</fullName>
    </recommendedName>
</protein>
<dbReference type="AlphaFoldDB" id="A0A6A5JVF5"/>
<dbReference type="Gene3D" id="1.10.150.50">
    <property type="entry name" value="Transcription Factor, Ets-1"/>
    <property type="match status" value="1"/>
</dbReference>
<dbReference type="OrthoDB" id="1919336at2759"/>
<proteinExistence type="predicted"/>
<feature type="compositionally biased region" description="Polar residues" evidence="4">
    <location>
        <begin position="102"/>
        <end position="111"/>
    </location>
</feature>
<dbReference type="Pfam" id="PF00536">
    <property type="entry name" value="SAM_1"/>
    <property type="match status" value="1"/>
</dbReference>
<dbReference type="InterPro" id="IPR013761">
    <property type="entry name" value="SAM/pointed_sf"/>
</dbReference>
<feature type="region of interest" description="Disordered" evidence="4">
    <location>
        <begin position="73"/>
        <end position="131"/>
    </location>
</feature>
<feature type="compositionally biased region" description="Basic and acidic residues" evidence="4">
    <location>
        <begin position="249"/>
        <end position="260"/>
    </location>
</feature>